<dbReference type="Proteomes" id="UP000075230">
    <property type="component" value="Unassembled WGS sequence"/>
</dbReference>
<name>A0A146F0P3_ASPKA</name>
<organism evidence="5 6">
    <name type="scientific">Aspergillus kawachii</name>
    <name type="common">White koji mold</name>
    <name type="synonym">Aspergillus awamori var. kawachi</name>
    <dbReference type="NCBI Taxonomy" id="1069201"/>
    <lineage>
        <taxon>Eukaryota</taxon>
        <taxon>Fungi</taxon>
        <taxon>Dikarya</taxon>
        <taxon>Ascomycota</taxon>
        <taxon>Pezizomycotina</taxon>
        <taxon>Eurotiomycetes</taxon>
        <taxon>Eurotiomycetidae</taxon>
        <taxon>Eurotiales</taxon>
        <taxon>Aspergillaceae</taxon>
        <taxon>Aspergillus</taxon>
        <taxon>Aspergillus subgen. Circumdati</taxon>
    </lineage>
</organism>
<reference evidence="4" key="4">
    <citation type="submission" date="2021-02" db="EMBL/GenBank/DDBJ databases">
        <title>Aspergillus luchuensis mut. kawachii IFO 4304 genome sequence.</title>
        <authorList>
            <person name="Mori K."/>
            <person name="Kadooka C."/>
            <person name="Goto M."/>
            <person name="Futagami T."/>
        </authorList>
    </citation>
    <scope>NUCLEOTIDE SEQUENCE</scope>
    <source>
        <strain evidence="4">IFO 4308</strain>
    </source>
</reference>
<reference evidence="5 6" key="1">
    <citation type="journal article" date="2016" name="DNA Res.">
        <title>Genome sequence of Aspergillus luchuensis NBRC 4314.</title>
        <authorList>
            <person name="Yamada O."/>
            <person name="Machida M."/>
            <person name="Hosoyama A."/>
            <person name="Goto M."/>
            <person name="Takahashi T."/>
            <person name="Futagami T."/>
            <person name="Yamagata Y."/>
            <person name="Takeuchi M."/>
            <person name="Kobayashi T."/>
            <person name="Koike H."/>
            <person name="Abe K."/>
            <person name="Asai K."/>
            <person name="Arita M."/>
            <person name="Fujita N."/>
            <person name="Fukuda K."/>
            <person name="Higa K."/>
            <person name="Horikawa H."/>
            <person name="Ishikawa T."/>
            <person name="Jinno K."/>
            <person name="Kato Y."/>
            <person name="Kirimura K."/>
            <person name="Mizutani O."/>
            <person name="Nakasone K."/>
            <person name="Sano M."/>
            <person name="Shiraishi Y."/>
            <person name="Tsukahara M."/>
            <person name="Gomi K."/>
        </authorList>
    </citation>
    <scope>NUCLEOTIDE SEQUENCE [LARGE SCALE GENOMIC DNA]</scope>
    <source>
        <strain evidence="5 6">RIB 2604</strain>
    </source>
</reference>
<dbReference type="KEGG" id="aluc:AKAW2_11757A"/>
<proteinExistence type="predicted"/>
<feature type="region of interest" description="Disordered" evidence="2">
    <location>
        <begin position="1"/>
        <end position="24"/>
    </location>
</feature>
<sequence length="643" mass="73042">MTHFFHGRRKPKSLPADKTGTEKSRAWIEERGRDFHPAFAVESEFDEQQEKYIPAELATIRDLETLLKHHDAIAPPEEPRFYDYTWQMVLRTLDEAKDVASARKDYTSAAVQGLGMLSPLKDAIPDEYGLSVVKGVLGLVFETAKRGVENRAKILEAFETVPETVLTIQTAYNYLNPTADDEELCREFCRTLVRTLPGLLDVLLKRQPWYRKVTESLTLRIRETLTVDQVLSDWNRYLVTIRERLERMKVKITAATAYHSSESHRLGLEANTNIQTLHTELQGARSDIKDLVTEVKKQVGAEYREVFAFHKEQSGAQAMTELLYEFKALCKESREQYEVQQGQIFLLQRAYSDLAHENEALQSSLSLSSTNSRDSTSTTVTPIELLGILGVSPHTAAHDLEIVLQEGSRFKSSYFGRVRWLAKTDEFTEWLRAPQSSLLLVDGRMDTNPAIMVTPMSIFVSTFIYSLISSPDCLPLFFFASLHDGQEEDPELGGPTGMMRSLITQLLFSDKLATPSLQFLGRGFLNACESNNIKALCELFRRLVLQVPPNIQVICILDGTAAYENEQITGEEIDYVAALSQRLVEDLVDADSVRLKVLFTFANQSLQISDRVNMYPDVWRYASLAAGHVDHLSRLDFRQEWME</sequence>
<keyword evidence="7" id="KW-1185">Reference proteome</keyword>
<dbReference type="Pfam" id="PF24883">
    <property type="entry name" value="NPHP3_N"/>
    <property type="match status" value="1"/>
</dbReference>
<reference evidence="6" key="2">
    <citation type="submission" date="2016-02" db="EMBL/GenBank/DDBJ databases">
        <title>Genome sequencing of Aspergillus luchuensis NBRC 4314.</title>
        <authorList>
            <person name="Yamada O."/>
        </authorList>
    </citation>
    <scope>NUCLEOTIDE SEQUENCE [LARGE SCALE GENOMIC DNA]</scope>
    <source>
        <strain evidence="6">RIB 2604</strain>
    </source>
</reference>
<feature type="domain" description="Nephrocystin 3-like N-terminal" evidence="3">
    <location>
        <begin position="418"/>
        <end position="600"/>
    </location>
</feature>
<evidence type="ECO:0000256" key="2">
    <source>
        <dbReference type="SAM" id="MobiDB-lite"/>
    </source>
</evidence>
<evidence type="ECO:0000256" key="1">
    <source>
        <dbReference type="ARBA" id="ARBA00022737"/>
    </source>
</evidence>
<feature type="compositionally biased region" description="Basic residues" evidence="2">
    <location>
        <begin position="1"/>
        <end position="12"/>
    </location>
</feature>
<dbReference type="OrthoDB" id="5419927at2759"/>
<dbReference type="EMBL" id="AP024425">
    <property type="protein sequence ID" value="BCR94711.1"/>
    <property type="molecule type" value="Genomic_DNA"/>
</dbReference>
<evidence type="ECO:0000313" key="5">
    <source>
        <dbReference type="EMBL" id="GAT19788.1"/>
    </source>
</evidence>
<accession>A0A146F0P3</accession>
<gene>
    <name evidence="4" type="ORF">AKAW2_11757A</name>
    <name evidence="5" type="ORF">RIB2604_00603700</name>
</gene>
<evidence type="ECO:0000313" key="7">
    <source>
        <dbReference type="Proteomes" id="UP000661280"/>
    </source>
</evidence>
<dbReference type="PANTHER" id="PTHR40619">
    <property type="entry name" value="FUNGAL STAND N-TERMINAL GOODBYE DOMAIN-CONTAINING PROTEIN"/>
    <property type="match status" value="1"/>
</dbReference>
<dbReference type="VEuPathDB" id="FungiDB:ASPFODRAFT_40866"/>
<reference evidence="4" key="3">
    <citation type="submission" date="2021-01" db="EMBL/GenBank/DDBJ databases">
        <authorList>
            <consortium name="Aspergillus luchuensis mut. kawachii IFO 4304 genome sequencing consortium"/>
            <person name="Kazuki M."/>
            <person name="Futagami T."/>
        </authorList>
    </citation>
    <scope>NUCLEOTIDE SEQUENCE</scope>
    <source>
        <strain evidence="4">IFO 4308</strain>
    </source>
</reference>
<dbReference type="RefSeq" id="XP_041538477.1">
    <property type="nucleotide sequence ID" value="XM_041684276.1"/>
</dbReference>
<dbReference type="EMBL" id="BCWF01000006">
    <property type="protein sequence ID" value="GAT19788.1"/>
    <property type="molecule type" value="Genomic_DNA"/>
</dbReference>
<keyword evidence="1" id="KW-0677">Repeat</keyword>
<dbReference type="PANTHER" id="PTHR40619:SF3">
    <property type="entry name" value="FUNGAL STAND N-TERMINAL GOODBYE DOMAIN-CONTAINING PROTEIN"/>
    <property type="match status" value="1"/>
</dbReference>
<dbReference type="GeneID" id="64956036"/>
<protein>
    <submittedName>
        <fullName evidence="5">Similar to An07g04490</fullName>
    </submittedName>
</protein>
<dbReference type="InterPro" id="IPR056884">
    <property type="entry name" value="NPHP3-like_N"/>
</dbReference>
<dbReference type="Proteomes" id="UP000661280">
    <property type="component" value="Chromosome 1"/>
</dbReference>
<evidence type="ECO:0000313" key="6">
    <source>
        <dbReference type="Proteomes" id="UP000075230"/>
    </source>
</evidence>
<evidence type="ECO:0000259" key="3">
    <source>
        <dbReference type="Pfam" id="PF24883"/>
    </source>
</evidence>
<evidence type="ECO:0000313" key="4">
    <source>
        <dbReference type="EMBL" id="BCR94711.1"/>
    </source>
</evidence>
<dbReference type="AlphaFoldDB" id="A0A146F0P3"/>